<proteinExistence type="predicted"/>
<name>A0A419F1G2_9BACT</name>
<dbReference type="Proteomes" id="UP000285961">
    <property type="component" value="Unassembled WGS sequence"/>
</dbReference>
<sequence length="320" mass="34774">MKRMAKNKNYRPADLSGVKTHSLKERKTKVSLRQFASLPESSATIEDFLASLPDVLAASRLRALISDIVAARKKNKPVAVALGGHVVKCGLAPVIIDLMRRGFVTAVVMHGATAIHDYEISLVGQTSEDVESVLKDGSFGMARETAEAFARAAKLAGRKRIGLGRALGQLILSQTNPYSRYSILAAAAELKLPLAVTLALGTDTVCMHPNFLPDKLAAASHRDFRTLISIVSDLEGGVWMNIGSAVVLPEVFLKALSVARNLGRRVEKFTTANMDMQQHYRPNTNVVGRPTKRGYSITGHHEIMLPLLRLGIISMAEREA</sequence>
<dbReference type="EMBL" id="QZKI01000052">
    <property type="protein sequence ID" value="RJP71976.1"/>
    <property type="molecule type" value="Genomic_DNA"/>
</dbReference>
<dbReference type="Gene3D" id="3.40.50.10690">
    <property type="entry name" value="putative lor/sdh protein like domains"/>
    <property type="match status" value="1"/>
</dbReference>
<evidence type="ECO:0000313" key="1">
    <source>
        <dbReference type="EMBL" id="RJP71976.1"/>
    </source>
</evidence>
<evidence type="ECO:0000313" key="2">
    <source>
        <dbReference type="Proteomes" id="UP000285961"/>
    </source>
</evidence>
<comment type="caution">
    <text evidence="1">The sequence shown here is derived from an EMBL/GenBank/DDBJ whole genome shotgun (WGS) entry which is preliminary data.</text>
</comment>
<protein>
    <recommendedName>
        <fullName evidence="3">Deoxyhypusine synthase</fullName>
    </recommendedName>
</protein>
<accession>A0A419F1G2</accession>
<dbReference type="AlphaFoldDB" id="A0A419F1G2"/>
<reference evidence="1 2" key="1">
    <citation type="journal article" date="2017" name="ISME J.">
        <title>Energy and carbon metabolisms in a deep terrestrial subsurface fluid microbial community.</title>
        <authorList>
            <person name="Momper L."/>
            <person name="Jungbluth S.P."/>
            <person name="Lee M.D."/>
            <person name="Amend J.P."/>
        </authorList>
    </citation>
    <scope>NUCLEOTIDE SEQUENCE [LARGE SCALE GENOMIC DNA]</scope>
    <source>
        <strain evidence="1">SURF_17</strain>
    </source>
</reference>
<evidence type="ECO:0008006" key="3">
    <source>
        <dbReference type="Google" id="ProtNLM"/>
    </source>
</evidence>
<gene>
    <name evidence="1" type="ORF">C4532_06785</name>
</gene>
<organism evidence="1 2">
    <name type="scientific">Candidatus Abyssobacteria bacterium SURF_17</name>
    <dbReference type="NCBI Taxonomy" id="2093361"/>
    <lineage>
        <taxon>Bacteria</taxon>
        <taxon>Pseudomonadati</taxon>
        <taxon>Candidatus Hydrogenedentota</taxon>
        <taxon>Candidatus Abyssobacteria</taxon>
    </lineage>
</organism>